<dbReference type="SUPFAM" id="SSF50129">
    <property type="entry name" value="GroES-like"/>
    <property type="match status" value="1"/>
</dbReference>
<organism evidence="2 3">
    <name type="scientific">Popillia japonica</name>
    <name type="common">Japanese beetle</name>
    <dbReference type="NCBI Taxonomy" id="7064"/>
    <lineage>
        <taxon>Eukaryota</taxon>
        <taxon>Metazoa</taxon>
        <taxon>Ecdysozoa</taxon>
        <taxon>Arthropoda</taxon>
        <taxon>Hexapoda</taxon>
        <taxon>Insecta</taxon>
        <taxon>Pterygota</taxon>
        <taxon>Neoptera</taxon>
        <taxon>Endopterygota</taxon>
        <taxon>Coleoptera</taxon>
        <taxon>Polyphaga</taxon>
        <taxon>Scarabaeiformia</taxon>
        <taxon>Scarabaeidae</taxon>
        <taxon>Rutelinae</taxon>
        <taxon>Popillia</taxon>
    </lineage>
</organism>
<dbReference type="EMBL" id="JASPKY010000167">
    <property type="protein sequence ID" value="KAK9728738.1"/>
    <property type="molecule type" value="Genomic_DNA"/>
</dbReference>
<evidence type="ECO:0000313" key="2">
    <source>
        <dbReference type="EMBL" id="KAK9728738.1"/>
    </source>
</evidence>
<feature type="compositionally biased region" description="Low complexity" evidence="1">
    <location>
        <begin position="1"/>
        <end position="18"/>
    </location>
</feature>
<dbReference type="Gene3D" id="3.90.180.10">
    <property type="entry name" value="Medium-chain alcohol dehydrogenases, catalytic domain"/>
    <property type="match status" value="1"/>
</dbReference>
<dbReference type="Proteomes" id="UP001458880">
    <property type="component" value="Unassembled WGS sequence"/>
</dbReference>
<dbReference type="InterPro" id="IPR011032">
    <property type="entry name" value="GroES-like_sf"/>
</dbReference>
<reference evidence="2 3" key="1">
    <citation type="journal article" date="2024" name="BMC Genomics">
        <title>De novo assembly and annotation of Popillia japonica's genome with initial clues to its potential as an invasive pest.</title>
        <authorList>
            <person name="Cucini C."/>
            <person name="Boschi S."/>
            <person name="Funari R."/>
            <person name="Cardaioli E."/>
            <person name="Iannotti N."/>
            <person name="Marturano G."/>
            <person name="Paoli F."/>
            <person name="Bruttini M."/>
            <person name="Carapelli A."/>
            <person name="Frati F."/>
            <person name="Nardi F."/>
        </authorList>
    </citation>
    <scope>NUCLEOTIDE SEQUENCE [LARGE SCALE GENOMIC DNA]</scope>
    <source>
        <strain evidence="2">DMR45628</strain>
    </source>
</reference>
<accession>A0AAW1L224</accession>
<comment type="caution">
    <text evidence="2">The sequence shown here is derived from an EMBL/GenBank/DDBJ whole genome shotgun (WGS) entry which is preliminary data.</text>
</comment>
<evidence type="ECO:0000313" key="3">
    <source>
        <dbReference type="Proteomes" id="UP001458880"/>
    </source>
</evidence>
<gene>
    <name evidence="2" type="ORF">QE152_g17043</name>
</gene>
<feature type="compositionally biased region" description="Basic and acidic residues" evidence="1">
    <location>
        <begin position="19"/>
        <end position="38"/>
    </location>
</feature>
<proteinExistence type="predicted"/>
<keyword evidence="3" id="KW-1185">Reference proteome</keyword>
<sequence length="91" mass="9747">MSEQQTEQQAAAPAPAAPEEQKTENPPTNEKEEIKENGTGDAGENTEAVAAPKEMRAVILTGFGGLKTVKTQKKNEPSVSEGEVLIRVKAW</sequence>
<evidence type="ECO:0000256" key="1">
    <source>
        <dbReference type="SAM" id="MobiDB-lite"/>
    </source>
</evidence>
<name>A0AAW1L224_POPJA</name>
<feature type="region of interest" description="Disordered" evidence="1">
    <location>
        <begin position="1"/>
        <end position="52"/>
    </location>
</feature>
<dbReference type="AlphaFoldDB" id="A0AAW1L224"/>
<protein>
    <submittedName>
        <fullName evidence="2">Uncharacterized protein</fullName>
    </submittedName>
</protein>